<dbReference type="Pfam" id="PF04097">
    <property type="entry name" value="Nic96"/>
    <property type="match status" value="1"/>
</dbReference>
<keyword evidence="5" id="KW-0653">Protein transport</keyword>
<keyword evidence="5" id="KW-0811">Translocation</keyword>
<dbReference type="PANTHER" id="PTHR11225:SF4">
    <property type="entry name" value="NUCLEAR PORE COMPLEX PROTEIN NUP93"/>
    <property type="match status" value="1"/>
</dbReference>
<evidence type="ECO:0000256" key="4">
    <source>
        <dbReference type="ARBA" id="ARBA00023242"/>
    </source>
</evidence>
<keyword evidence="5" id="KW-0509">mRNA transport</keyword>
<reference evidence="6" key="1">
    <citation type="submission" date="2015-11" db="EMBL/GenBank/DDBJ databases">
        <title>De novo transcriptome assembly of four potential Pierce s Disease insect vectors from Arizona vineyards.</title>
        <authorList>
            <person name="Tassone E.E."/>
        </authorList>
    </citation>
    <scope>NUCLEOTIDE SEQUENCE</scope>
</reference>
<keyword evidence="5" id="KW-0813">Transport</keyword>
<name>A0A1B6F0S2_9HEMI</name>
<sequence>SDIKSMSKFSMNWSALLSAANGSLSEFTNTLESELLSMNEASSTMLPLPTDSVAKESNYLTYEDFEFAKVVVKYNNLVTHGSVSNAAELFKMFIEVANKTPDSVNKEIWQIAEFLSEFCPKNETIDRYHQRTSEVFTAALIKGSKKFLENRYKTFMEAVVQKNLEMAQRGGVPSLLSLILAFVNVRLPNGYSDMNVNDKYNGRPLWPVVYFCLRSGDVKSALSVITSCKGEQFLNLRAFLDCKLRIEDAADLSYWKIVHKRLFEEYIGVKSSPDYFKRATYMILVANESDNSLDSQLFTTTDDDLWCKLCLISNRSHANFLDDDGVTLQKIQVLIHEECGESYYRPHVYLELLMLTGQFEVAIDYMWRLGKLQRTNSLHLAIALYESNLLNVSKTIQAPLLQQERTASGSTFSLNLARMVVTYTRPWELNEMNCALNYFFLLRHIADTADQNLFTAQVTRLACFSENFETIFGSIKMQADSTTPIRSESLIDKFNLEPSQIAAIINHTAQELENKG</sequence>
<gene>
    <name evidence="6" type="ORF">g.3977</name>
</gene>
<dbReference type="GO" id="GO:0005643">
    <property type="term" value="C:nuclear pore"/>
    <property type="evidence" value="ECO:0007669"/>
    <property type="project" value="UniProtKB-SubCell"/>
</dbReference>
<evidence type="ECO:0000256" key="1">
    <source>
        <dbReference type="ARBA" id="ARBA00004567"/>
    </source>
</evidence>
<evidence type="ECO:0000256" key="2">
    <source>
        <dbReference type="ARBA" id="ARBA00010186"/>
    </source>
</evidence>
<dbReference type="InterPro" id="IPR007231">
    <property type="entry name" value="Nucleoporin_int_Nup93/Nic96"/>
</dbReference>
<dbReference type="PANTHER" id="PTHR11225">
    <property type="entry name" value="NUCLEAR PORE COMPLEX PROTEIN NUP93 NUCLEOPORIN NUP93 DEAD EYE PROTEIN"/>
    <property type="match status" value="1"/>
</dbReference>
<protein>
    <recommendedName>
        <fullName evidence="5">Nuclear pore protein</fullName>
    </recommendedName>
</protein>
<dbReference type="GO" id="GO:0016973">
    <property type="term" value="P:poly(A)+ mRNA export from nucleus"/>
    <property type="evidence" value="ECO:0007669"/>
    <property type="project" value="TreeGrafter"/>
</dbReference>
<feature type="non-terminal residue" evidence="6">
    <location>
        <position position="516"/>
    </location>
</feature>
<comment type="similarity">
    <text evidence="2 5">Belongs to the nucleoporin interacting component (NIC) family.</text>
</comment>
<dbReference type="AlphaFoldDB" id="A0A1B6F0S2"/>
<keyword evidence="5" id="KW-0472">Membrane</keyword>
<feature type="non-terminal residue" evidence="6">
    <location>
        <position position="1"/>
    </location>
</feature>
<evidence type="ECO:0000256" key="3">
    <source>
        <dbReference type="ARBA" id="ARBA00023132"/>
    </source>
</evidence>
<proteinExistence type="inferred from homology"/>
<dbReference type="GO" id="GO:0006606">
    <property type="term" value="P:protein import into nucleus"/>
    <property type="evidence" value="ECO:0007669"/>
    <property type="project" value="TreeGrafter"/>
</dbReference>
<comment type="subcellular location">
    <subcellularLocation>
        <location evidence="1 5">Nucleus</location>
        <location evidence="1 5">Nuclear pore complex</location>
    </subcellularLocation>
</comment>
<dbReference type="EMBL" id="GECZ01026015">
    <property type="protein sequence ID" value="JAS43754.1"/>
    <property type="molecule type" value="Transcribed_RNA"/>
</dbReference>
<keyword evidence="3 5" id="KW-0906">Nuclear pore complex</keyword>
<dbReference type="GO" id="GO:0017056">
    <property type="term" value="F:structural constituent of nuclear pore"/>
    <property type="evidence" value="ECO:0007669"/>
    <property type="project" value="InterPro"/>
</dbReference>
<evidence type="ECO:0000256" key="5">
    <source>
        <dbReference type="RuleBase" id="RU364035"/>
    </source>
</evidence>
<evidence type="ECO:0000313" key="6">
    <source>
        <dbReference type="EMBL" id="JAS43754.1"/>
    </source>
</evidence>
<organism evidence="6">
    <name type="scientific">Cuerna arida</name>
    <dbReference type="NCBI Taxonomy" id="1464854"/>
    <lineage>
        <taxon>Eukaryota</taxon>
        <taxon>Metazoa</taxon>
        <taxon>Ecdysozoa</taxon>
        <taxon>Arthropoda</taxon>
        <taxon>Hexapoda</taxon>
        <taxon>Insecta</taxon>
        <taxon>Pterygota</taxon>
        <taxon>Neoptera</taxon>
        <taxon>Paraneoptera</taxon>
        <taxon>Hemiptera</taxon>
        <taxon>Auchenorrhyncha</taxon>
        <taxon>Membracoidea</taxon>
        <taxon>Cicadellidae</taxon>
        <taxon>Cicadellinae</taxon>
        <taxon>Proconiini</taxon>
        <taxon>Cuerna</taxon>
    </lineage>
</organism>
<accession>A0A1B6F0S2</accession>
<keyword evidence="4 5" id="KW-0539">Nucleus</keyword>